<dbReference type="AlphaFoldDB" id="A0A3S1BX75"/>
<dbReference type="PANTHER" id="PTHR45720:SF10">
    <property type="entry name" value="CHLORIDE CHANNEL PROTEIN 2"/>
    <property type="match status" value="1"/>
</dbReference>
<dbReference type="EMBL" id="RQTK01000019">
    <property type="protein sequence ID" value="RUS91050.1"/>
    <property type="molecule type" value="Genomic_DNA"/>
</dbReference>
<organism evidence="15 16">
    <name type="scientific">Elysia chlorotica</name>
    <name type="common">Eastern emerald elysia</name>
    <name type="synonym">Sea slug</name>
    <dbReference type="NCBI Taxonomy" id="188477"/>
    <lineage>
        <taxon>Eukaryota</taxon>
        <taxon>Metazoa</taxon>
        <taxon>Spiralia</taxon>
        <taxon>Lophotrochozoa</taxon>
        <taxon>Mollusca</taxon>
        <taxon>Gastropoda</taxon>
        <taxon>Heterobranchia</taxon>
        <taxon>Euthyneura</taxon>
        <taxon>Panpulmonata</taxon>
        <taxon>Sacoglossa</taxon>
        <taxon>Placobranchoidea</taxon>
        <taxon>Plakobranchidae</taxon>
        <taxon>Elysia</taxon>
    </lineage>
</organism>
<feature type="non-terminal residue" evidence="15">
    <location>
        <position position="855"/>
    </location>
</feature>
<evidence type="ECO:0000256" key="2">
    <source>
        <dbReference type="ARBA" id="ARBA00022448"/>
    </source>
</evidence>
<evidence type="ECO:0000256" key="9">
    <source>
        <dbReference type="ARBA" id="ARBA00023136"/>
    </source>
</evidence>
<evidence type="ECO:0000256" key="12">
    <source>
        <dbReference type="ARBA" id="ARBA00023303"/>
    </source>
</evidence>
<dbReference type="STRING" id="188477.A0A3S1BX75"/>
<keyword evidence="8" id="KW-0129">CBS domain</keyword>
<evidence type="ECO:0000256" key="5">
    <source>
        <dbReference type="ARBA" id="ARBA00022882"/>
    </source>
</evidence>
<dbReference type="Gene3D" id="1.10.3080.10">
    <property type="entry name" value="Clc chloride channel"/>
    <property type="match status" value="1"/>
</dbReference>
<keyword evidence="9 14" id="KW-0472">Membrane</keyword>
<dbReference type="SUPFAM" id="SSF81340">
    <property type="entry name" value="Clc chloride channel"/>
    <property type="match status" value="1"/>
</dbReference>
<comment type="caution">
    <text evidence="15">The sequence shown here is derived from an EMBL/GenBank/DDBJ whole genome shotgun (WGS) entry which is preliminary data.</text>
</comment>
<keyword evidence="2" id="KW-0813">Transport</keyword>
<dbReference type="FunFam" id="1.10.3080.10:FF:000003">
    <property type="entry name" value="Chloride channel 2"/>
    <property type="match status" value="1"/>
</dbReference>
<sequence length="855" mass="95016">MATEKSFGYEQTLLYGKYTKELGSFAKSEAARHLGYGDGGDQGDSEEGIFKKRRFKKLNSFWNFMRKCGEVRDAIFLKVGEDWIFLAILGVLMAFLSFTMDFIIEKCQEAKFWLYEELQFSVGLQYVAWVSYSMLFILFAVGFTHLVSPQAIGSSGIPEMKTILRGVVLKEYLTFKTLIAKVVGLCSSLGSTLPFGKEGPFVHVASIVATLLSKAIGSFRGIYENESRRSEMLAAACAVGVAGTFAAPIGGVLFSIEVTATYFAVRNYWRGFFSAVCGALVFRLMAFWFKDEETLTALFRTTLRTEFPFDALELFAFASIGVACGFGGALFILTHRNIILFTRRHKKLSRFLQKNRFIYPSIITFIIASLTFPPGLGQFFGGELTGKTAINELFSNITWTTGQAEDMEDEAILRHWRHPLTNVYVTLVLNIIMNFLMAVFANTLPIPAGVFVPVFTIGAAFGRLVGESMAAWFPEGIPSGDIVRKIVPGGYAVVGAASMSGSVTRTISTAVIVFEVTGQISHVLPAVISVLIANAVANIFQPSFYDSIIKLKKLPYLPDIVSAKSNAWLLYVEDFMVSDTKFIAFDATYKDLQELIMTSRHRSYPLVDSTSSMILLGSVQRFELERLLMVHLSKDQKILWTWNNHTTANGRNGDCDNSSSSSNSNSRGSSPIKQHGQSGGKPAIAGGDSAPHHQPAANTPGADSQSNYHTVHAPLRSILKKSSSGPKLSRARSTGDLQEDMNNFYRKLAKQKKESIVEDMPYIIKEQVIRYKHVAYMWRFEYSLFVSMSQQEAWESRQLRQPIDWEGVQIDPAPFQLVERTSLHKVHSLFSLLGLNHAFVTNTGRLVGVVGLKEV</sequence>
<evidence type="ECO:0000313" key="16">
    <source>
        <dbReference type="Proteomes" id="UP000271974"/>
    </source>
</evidence>
<feature type="transmembrane region" description="Helical" evidence="14">
    <location>
        <begin position="314"/>
        <end position="336"/>
    </location>
</feature>
<keyword evidence="7" id="KW-0406">Ion transport</keyword>
<name>A0A3S1BX75_ELYCH</name>
<feature type="transmembrane region" description="Helical" evidence="14">
    <location>
        <begin position="83"/>
        <end position="104"/>
    </location>
</feature>
<feature type="region of interest" description="Disordered" evidence="13">
    <location>
        <begin position="649"/>
        <end position="708"/>
    </location>
</feature>
<comment type="subcellular location">
    <subcellularLocation>
        <location evidence="1">Membrane</location>
        <topology evidence="1">Multi-pass membrane protein</topology>
    </subcellularLocation>
</comment>
<evidence type="ECO:0000256" key="14">
    <source>
        <dbReference type="SAM" id="Phobius"/>
    </source>
</evidence>
<dbReference type="GO" id="GO:0005247">
    <property type="term" value="F:voltage-gated chloride channel activity"/>
    <property type="evidence" value="ECO:0007669"/>
    <property type="project" value="TreeGrafter"/>
</dbReference>
<dbReference type="OrthoDB" id="4564at2759"/>
<dbReference type="Proteomes" id="UP000271974">
    <property type="component" value="Unassembled WGS sequence"/>
</dbReference>
<dbReference type="InterPro" id="IPR001807">
    <property type="entry name" value="ClC"/>
</dbReference>
<keyword evidence="11" id="KW-0868">Chloride</keyword>
<proteinExistence type="predicted"/>
<accession>A0A3S1BX75</accession>
<feature type="transmembrane region" description="Helical" evidence="14">
    <location>
        <begin position="357"/>
        <end position="376"/>
    </location>
</feature>
<evidence type="ECO:0000256" key="8">
    <source>
        <dbReference type="ARBA" id="ARBA00023122"/>
    </source>
</evidence>
<keyword evidence="4" id="KW-0677">Repeat</keyword>
<dbReference type="InterPro" id="IPR014743">
    <property type="entry name" value="Cl-channel_core"/>
</dbReference>
<keyword evidence="10" id="KW-0869">Chloride channel</keyword>
<evidence type="ECO:0000256" key="3">
    <source>
        <dbReference type="ARBA" id="ARBA00022692"/>
    </source>
</evidence>
<evidence type="ECO:0000256" key="1">
    <source>
        <dbReference type="ARBA" id="ARBA00004141"/>
    </source>
</evidence>
<keyword evidence="16" id="KW-1185">Reference proteome</keyword>
<keyword evidence="12" id="KW-0407">Ion channel</keyword>
<gene>
    <name evidence="15" type="ORF">EGW08_001178</name>
</gene>
<dbReference type="PANTHER" id="PTHR45720">
    <property type="entry name" value="CHLORIDE CHANNEL PROTEIN 2"/>
    <property type="match status" value="1"/>
</dbReference>
<dbReference type="PRINTS" id="PR00762">
    <property type="entry name" value="CLCHANNEL"/>
</dbReference>
<protein>
    <submittedName>
        <fullName evidence="15">Uncharacterized protein</fullName>
    </submittedName>
</protein>
<feature type="transmembrane region" description="Helical" evidence="14">
    <location>
        <begin position="233"/>
        <end position="256"/>
    </location>
</feature>
<evidence type="ECO:0000256" key="10">
    <source>
        <dbReference type="ARBA" id="ARBA00023173"/>
    </source>
</evidence>
<keyword evidence="5" id="KW-0851">Voltage-gated channel</keyword>
<dbReference type="GO" id="GO:0005886">
    <property type="term" value="C:plasma membrane"/>
    <property type="evidence" value="ECO:0007669"/>
    <property type="project" value="TreeGrafter"/>
</dbReference>
<feature type="transmembrane region" description="Helical" evidence="14">
    <location>
        <begin position="124"/>
        <end position="147"/>
    </location>
</feature>
<dbReference type="Pfam" id="PF00654">
    <property type="entry name" value="Voltage_CLC"/>
    <property type="match status" value="1"/>
</dbReference>
<keyword evidence="3 14" id="KW-0812">Transmembrane</keyword>
<dbReference type="InterPro" id="IPR046342">
    <property type="entry name" value="CBS_dom_sf"/>
</dbReference>
<feature type="transmembrane region" description="Helical" evidence="14">
    <location>
        <begin position="423"/>
        <end position="441"/>
    </location>
</feature>
<reference evidence="15 16" key="1">
    <citation type="submission" date="2019-01" db="EMBL/GenBank/DDBJ databases">
        <title>A draft genome assembly of the solar-powered sea slug Elysia chlorotica.</title>
        <authorList>
            <person name="Cai H."/>
            <person name="Li Q."/>
            <person name="Fang X."/>
            <person name="Li J."/>
            <person name="Curtis N.E."/>
            <person name="Altenburger A."/>
            <person name="Shibata T."/>
            <person name="Feng M."/>
            <person name="Maeda T."/>
            <person name="Schwartz J.A."/>
            <person name="Shigenobu S."/>
            <person name="Lundholm N."/>
            <person name="Nishiyama T."/>
            <person name="Yang H."/>
            <person name="Hasebe M."/>
            <person name="Li S."/>
            <person name="Pierce S.K."/>
            <person name="Wang J."/>
        </authorList>
    </citation>
    <scope>NUCLEOTIDE SEQUENCE [LARGE SCALE GENOMIC DNA]</scope>
    <source>
        <strain evidence="15">EC2010</strain>
        <tissue evidence="15">Whole organism of an adult</tissue>
    </source>
</reference>
<evidence type="ECO:0000313" key="15">
    <source>
        <dbReference type="EMBL" id="RUS91050.1"/>
    </source>
</evidence>
<dbReference type="CDD" id="cd03683">
    <property type="entry name" value="ClC_1_like"/>
    <property type="match status" value="1"/>
</dbReference>
<evidence type="ECO:0000256" key="4">
    <source>
        <dbReference type="ARBA" id="ARBA00022737"/>
    </source>
</evidence>
<dbReference type="Gene3D" id="3.10.580.10">
    <property type="entry name" value="CBS-domain"/>
    <property type="match status" value="2"/>
</dbReference>
<evidence type="ECO:0000256" key="7">
    <source>
        <dbReference type="ARBA" id="ARBA00023065"/>
    </source>
</evidence>
<evidence type="ECO:0000256" key="11">
    <source>
        <dbReference type="ARBA" id="ARBA00023214"/>
    </source>
</evidence>
<dbReference type="InterPro" id="IPR050970">
    <property type="entry name" value="Cl_channel_volt-gated"/>
</dbReference>
<dbReference type="GO" id="GO:0034707">
    <property type="term" value="C:chloride channel complex"/>
    <property type="evidence" value="ECO:0007669"/>
    <property type="project" value="UniProtKB-KW"/>
</dbReference>
<feature type="transmembrane region" description="Helical" evidence="14">
    <location>
        <begin position="268"/>
        <end position="289"/>
    </location>
</feature>
<feature type="transmembrane region" description="Helical" evidence="14">
    <location>
        <begin position="448"/>
        <end position="466"/>
    </location>
</feature>
<evidence type="ECO:0000256" key="13">
    <source>
        <dbReference type="SAM" id="MobiDB-lite"/>
    </source>
</evidence>
<dbReference type="SUPFAM" id="SSF54631">
    <property type="entry name" value="CBS-domain pair"/>
    <property type="match status" value="1"/>
</dbReference>
<evidence type="ECO:0000256" key="6">
    <source>
        <dbReference type="ARBA" id="ARBA00022989"/>
    </source>
</evidence>
<keyword evidence="6 14" id="KW-1133">Transmembrane helix</keyword>
<feature type="compositionally biased region" description="Low complexity" evidence="13">
    <location>
        <begin position="649"/>
        <end position="670"/>
    </location>
</feature>